<dbReference type="Pfam" id="PF01408">
    <property type="entry name" value="GFO_IDH_MocA"/>
    <property type="match status" value="1"/>
</dbReference>
<dbReference type="PANTHER" id="PTHR43377">
    <property type="entry name" value="BILIVERDIN REDUCTASE A"/>
    <property type="match status" value="1"/>
</dbReference>
<evidence type="ECO:0000313" key="3">
    <source>
        <dbReference type="EMBL" id="CAG36666.1"/>
    </source>
</evidence>
<accession>Q6ALV9</accession>
<dbReference type="GO" id="GO:0000166">
    <property type="term" value="F:nucleotide binding"/>
    <property type="evidence" value="ECO:0007669"/>
    <property type="project" value="InterPro"/>
</dbReference>
<dbReference type="Proteomes" id="UP000000602">
    <property type="component" value="Chromosome"/>
</dbReference>
<evidence type="ECO:0000259" key="2">
    <source>
        <dbReference type="Pfam" id="PF22725"/>
    </source>
</evidence>
<dbReference type="eggNOG" id="COG0673">
    <property type="taxonomic scope" value="Bacteria"/>
</dbReference>
<dbReference type="EMBL" id="CR522870">
    <property type="protein sequence ID" value="CAG36666.1"/>
    <property type="molecule type" value="Genomic_DNA"/>
</dbReference>
<dbReference type="Pfam" id="PF22725">
    <property type="entry name" value="GFO_IDH_MocA_C3"/>
    <property type="match status" value="1"/>
</dbReference>
<dbReference type="Gene3D" id="3.40.50.720">
    <property type="entry name" value="NAD(P)-binding Rossmann-like Domain"/>
    <property type="match status" value="1"/>
</dbReference>
<sequence>MKIIKAAVIGVGYLGRFHAQKYAALEGVELVGVVDPNGEQAKAVAEECSCKAFTDYHALLDLVDVVSIVVPTSSHYDVAHDCLQAGIDVLLEKPMTVTLKEADELIAIANEKNLILQIGHLERFNPAIIAMQPFLNKPVFVESHRVATFKNRATDVDVVLDLMIHDIDIILSIVQSPLESIHSIGAQLATKTTDIANARLVFKNGAAANVSVSRVSSGNSRKMRVFQQNSFINIDFASRVIAVTEFTSEKQQDVMPESTTTTKVFEQADALKSEIETFLGHTRSRSLPAVSGKEGRNALAVAQEVIAQVKATQQKPAFL</sequence>
<dbReference type="InterPro" id="IPR036291">
    <property type="entry name" value="NAD(P)-bd_dom_sf"/>
</dbReference>
<dbReference type="InterPro" id="IPR055170">
    <property type="entry name" value="GFO_IDH_MocA-like_dom"/>
</dbReference>
<organism evidence="3 4">
    <name type="scientific">Desulfotalea psychrophila (strain LSv54 / DSM 12343)</name>
    <dbReference type="NCBI Taxonomy" id="177439"/>
    <lineage>
        <taxon>Bacteria</taxon>
        <taxon>Pseudomonadati</taxon>
        <taxon>Thermodesulfobacteriota</taxon>
        <taxon>Desulfobulbia</taxon>
        <taxon>Desulfobulbales</taxon>
        <taxon>Desulfocapsaceae</taxon>
        <taxon>Desulfotalea</taxon>
    </lineage>
</organism>
<dbReference type="RefSeq" id="WP_011189178.1">
    <property type="nucleotide sequence ID" value="NC_006138.1"/>
</dbReference>
<dbReference type="STRING" id="177439.DP1937"/>
<dbReference type="HOGENOM" id="CLU_023194_10_0_7"/>
<evidence type="ECO:0000313" key="4">
    <source>
        <dbReference type="Proteomes" id="UP000000602"/>
    </source>
</evidence>
<keyword evidence="4" id="KW-1185">Reference proteome</keyword>
<dbReference type="SUPFAM" id="SSF55347">
    <property type="entry name" value="Glyceraldehyde-3-phosphate dehydrogenase-like, C-terminal domain"/>
    <property type="match status" value="1"/>
</dbReference>
<proteinExistence type="predicted"/>
<evidence type="ECO:0000259" key="1">
    <source>
        <dbReference type="Pfam" id="PF01408"/>
    </source>
</evidence>
<dbReference type="InterPro" id="IPR051450">
    <property type="entry name" value="Gfo/Idh/MocA_Oxidoreductases"/>
</dbReference>
<feature type="domain" description="GFO/IDH/MocA-like oxidoreductase" evidence="2">
    <location>
        <begin position="149"/>
        <end position="226"/>
    </location>
</feature>
<protein>
    <submittedName>
        <fullName evidence="3">Uncharacterized protein</fullName>
    </submittedName>
</protein>
<dbReference type="OrthoDB" id="9782091at2"/>
<dbReference type="SUPFAM" id="SSF51735">
    <property type="entry name" value="NAD(P)-binding Rossmann-fold domains"/>
    <property type="match status" value="1"/>
</dbReference>
<name>Q6ALV9_DESPS</name>
<gene>
    <name evidence="3" type="ordered locus">DP1937</name>
</gene>
<feature type="domain" description="Gfo/Idh/MocA-like oxidoreductase N-terminal" evidence="1">
    <location>
        <begin position="4"/>
        <end position="120"/>
    </location>
</feature>
<dbReference type="KEGG" id="dps:DP1937"/>
<dbReference type="AlphaFoldDB" id="Q6ALV9"/>
<dbReference type="Gene3D" id="3.30.360.10">
    <property type="entry name" value="Dihydrodipicolinate Reductase, domain 2"/>
    <property type="match status" value="1"/>
</dbReference>
<dbReference type="InterPro" id="IPR000683">
    <property type="entry name" value="Gfo/Idh/MocA-like_OxRdtase_N"/>
</dbReference>
<dbReference type="PANTHER" id="PTHR43377:SF1">
    <property type="entry name" value="BILIVERDIN REDUCTASE A"/>
    <property type="match status" value="1"/>
</dbReference>
<reference evidence="4" key="1">
    <citation type="journal article" date="2004" name="Environ. Microbiol.">
        <title>The genome of Desulfotalea psychrophila, a sulfate-reducing bacterium from permanently cold Arctic sediments.</title>
        <authorList>
            <person name="Rabus R."/>
            <person name="Ruepp A."/>
            <person name="Frickey T."/>
            <person name="Rattei T."/>
            <person name="Fartmann B."/>
            <person name="Stark M."/>
            <person name="Bauer M."/>
            <person name="Zibat A."/>
            <person name="Lombardot T."/>
            <person name="Becker I."/>
            <person name="Amann J."/>
            <person name="Gellner K."/>
            <person name="Teeling H."/>
            <person name="Leuschner W.D."/>
            <person name="Gloeckner F.-O."/>
            <person name="Lupas A.N."/>
            <person name="Amann R."/>
            <person name="Klenk H.-P."/>
        </authorList>
    </citation>
    <scope>NUCLEOTIDE SEQUENCE [LARGE SCALE GENOMIC DNA]</scope>
    <source>
        <strain evidence="4">DSM 12343 / LSv54</strain>
    </source>
</reference>